<keyword evidence="1 9" id="KW-0479">Metal-binding</keyword>
<dbReference type="GO" id="GO:0008270">
    <property type="term" value="F:zinc ion binding"/>
    <property type="evidence" value="ECO:0007669"/>
    <property type="project" value="UniProtKB-KW"/>
</dbReference>
<dbReference type="GeneID" id="109014435"/>
<feature type="region of interest" description="Disordered" evidence="10">
    <location>
        <begin position="281"/>
        <end position="310"/>
    </location>
</feature>
<dbReference type="Proteomes" id="UP000235220">
    <property type="component" value="Chromosome 4"/>
</dbReference>
<dbReference type="GO" id="GO:0003700">
    <property type="term" value="F:DNA-binding transcription factor activity"/>
    <property type="evidence" value="ECO:0007669"/>
    <property type="project" value="UniProtKB-UniRule"/>
</dbReference>
<dbReference type="PANTHER" id="PTHR31992:SF108">
    <property type="entry name" value="DOF ZINC FINGER PROTEIN"/>
    <property type="match status" value="1"/>
</dbReference>
<keyword evidence="7 8" id="KW-0539">Nucleus</keyword>
<comment type="function">
    <text evidence="9">Transcription factor that binds specifically to a 5'-AA[AG]G-3' consensus core sequence.</text>
</comment>
<evidence type="ECO:0000256" key="7">
    <source>
        <dbReference type="ARBA" id="ARBA00023242"/>
    </source>
</evidence>
<organism evidence="11 12">
    <name type="scientific">Juglans regia</name>
    <name type="common">English walnut</name>
    <dbReference type="NCBI Taxonomy" id="51240"/>
    <lineage>
        <taxon>Eukaryota</taxon>
        <taxon>Viridiplantae</taxon>
        <taxon>Streptophyta</taxon>
        <taxon>Embryophyta</taxon>
        <taxon>Tracheophyta</taxon>
        <taxon>Spermatophyta</taxon>
        <taxon>Magnoliopsida</taxon>
        <taxon>eudicotyledons</taxon>
        <taxon>Gunneridae</taxon>
        <taxon>Pentapetalae</taxon>
        <taxon>rosids</taxon>
        <taxon>fabids</taxon>
        <taxon>Fagales</taxon>
        <taxon>Juglandaceae</taxon>
        <taxon>Juglans</taxon>
    </lineage>
</organism>
<keyword evidence="11" id="KW-1185">Reference proteome</keyword>
<keyword evidence="6 9" id="KW-0804">Transcription</keyword>
<gene>
    <name evidence="12" type="primary">LOC109014435</name>
</gene>
<evidence type="ECO:0000256" key="4">
    <source>
        <dbReference type="ARBA" id="ARBA00023015"/>
    </source>
</evidence>
<dbReference type="InterPro" id="IPR045174">
    <property type="entry name" value="Dof"/>
</dbReference>
<protein>
    <recommendedName>
        <fullName evidence="9">Dof zinc finger protein</fullName>
    </recommendedName>
</protein>
<dbReference type="KEGG" id="jre:109014435"/>
<comment type="subcellular location">
    <subcellularLocation>
        <location evidence="8 9">Nucleus</location>
    </subcellularLocation>
</comment>
<evidence type="ECO:0000256" key="5">
    <source>
        <dbReference type="ARBA" id="ARBA00023125"/>
    </source>
</evidence>
<evidence type="ECO:0000256" key="9">
    <source>
        <dbReference type="RuleBase" id="RU369094"/>
    </source>
</evidence>
<name>A0A2I4H8I3_JUGRE</name>
<evidence type="ECO:0000256" key="1">
    <source>
        <dbReference type="ARBA" id="ARBA00022723"/>
    </source>
</evidence>
<dbReference type="PROSITE" id="PS50884">
    <property type="entry name" value="ZF_DOF_2"/>
    <property type="match status" value="1"/>
</dbReference>
<feature type="compositionally biased region" description="Basic and acidic residues" evidence="10">
    <location>
        <begin position="1"/>
        <end position="20"/>
    </location>
</feature>
<keyword evidence="2 8" id="KW-0863">Zinc-finger</keyword>
<dbReference type="PANTHER" id="PTHR31992">
    <property type="entry name" value="DOF ZINC FINGER PROTEIN DOF1.4-RELATED"/>
    <property type="match status" value="1"/>
</dbReference>
<keyword evidence="5 8" id="KW-0238">DNA-binding</keyword>
<dbReference type="InterPro" id="IPR003851">
    <property type="entry name" value="Znf_Dof"/>
</dbReference>
<evidence type="ECO:0000313" key="12">
    <source>
        <dbReference type="RefSeq" id="XP_018852450.1"/>
    </source>
</evidence>
<dbReference type="PROSITE" id="PS01361">
    <property type="entry name" value="ZF_DOF_1"/>
    <property type="match status" value="1"/>
</dbReference>
<reference evidence="12" key="1">
    <citation type="submission" date="2025-08" db="UniProtKB">
        <authorList>
            <consortium name="RefSeq"/>
        </authorList>
    </citation>
    <scope>IDENTIFICATION</scope>
    <source>
        <tissue evidence="12">Leaves</tissue>
    </source>
</reference>
<evidence type="ECO:0000256" key="2">
    <source>
        <dbReference type="ARBA" id="ARBA00022771"/>
    </source>
</evidence>
<dbReference type="RefSeq" id="XP_018852450.1">
    <property type="nucleotide sequence ID" value="XM_018996905.2"/>
</dbReference>
<dbReference type="Gramene" id="Jr04_16850_p1">
    <property type="protein sequence ID" value="cds.Jr04_16850_p1"/>
    <property type="gene ID" value="Jr04_16850"/>
</dbReference>
<proteinExistence type="predicted"/>
<dbReference type="GO" id="GO:0003677">
    <property type="term" value="F:DNA binding"/>
    <property type="evidence" value="ECO:0007669"/>
    <property type="project" value="UniProtKB-UniRule"/>
</dbReference>
<feature type="compositionally biased region" description="Low complexity" evidence="10">
    <location>
        <begin position="281"/>
        <end position="296"/>
    </location>
</feature>
<evidence type="ECO:0000313" key="11">
    <source>
        <dbReference type="Proteomes" id="UP000235220"/>
    </source>
</evidence>
<feature type="region of interest" description="Disordered" evidence="10">
    <location>
        <begin position="1"/>
        <end position="35"/>
    </location>
</feature>
<dbReference type="OrthoDB" id="1927254at2759"/>
<dbReference type="Pfam" id="PF02701">
    <property type="entry name" value="Zn_ribbon_Dof"/>
    <property type="match status" value="1"/>
</dbReference>
<dbReference type="STRING" id="51240.A0A2I4H8I3"/>
<evidence type="ECO:0000256" key="10">
    <source>
        <dbReference type="SAM" id="MobiDB-lite"/>
    </source>
</evidence>
<accession>A0A2I4H8I3</accession>
<evidence type="ECO:0000256" key="3">
    <source>
        <dbReference type="ARBA" id="ARBA00022833"/>
    </source>
</evidence>
<dbReference type="AlphaFoldDB" id="A0A2I4H8I3"/>
<feature type="region of interest" description="Disordered" evidence="10">
    <location>
        <begin position="78"/>
        <end position="137"/>
    </location>
</feature>
<feature type="compositionally biased region" description="Polar residues" evidence="10">
    <location>
        <begin position="91"/>
        <end position="101"/>
    </location>
</feature>
<keyword evidence="3 9" id="KW-0862">Zinc</keyword>
<keyword evidence="4 9" id="KW-0805">Transcription regulation</keyword>
<evidence type="ECO:0000256" key="8">
    <source>
        <dbReference type="PROSITE-ProRule" id="PRU00071"/>
    </source>
</evidence>
<sequence length="310" mass="33868">MHQERDGGGPEDMKAQDSKLKPLQAENDQHHHPQKCPRCESLNTKFCYYNNYSLSQPRYYCKACRRYWTQGGTLRNVPVGGGCRKGKRAKTSSSAGENSRSQQPPQPQQVQQNLTNPPAIIPSDPVFTPSPALMTTEPGNLASQSGASIHSTAPYYAGGGNLSSLAAIQSLMNQPHSFSQALTYARGSLEGSSNLDLLQGRFTVPSFGSQQQQRQVQQRQFYPMGNIDRSMEPLYFTGETWSQSNRQTNTSSHDWYQSFLNNTNATAADTTLWSISTAATATGNANGNNNAASTSNPSQWPNLPGFGPPP</sequence>
<evidence type="ECO:0000256" key="6">
    <source>
        <dbReference type="ARBA" id="ARBA00023163"/>
    </source>
</evidence>
<dbReference type="GO" id="GO:0005634">
    <property type="term" value="C:nucleus"/>
    <property type="evidence" value="ECO:0007669"/>
    <property type="project" value="UniProtKB-SubCell"/>
</dbReference>